<evidence type="ECO:0000313" key="3">
    <source>
        <dbReference type="EMBL" id="QBM86787.1"/>
    </source>
</evidence>
<protein>
    <submittedName>
        <fullName evidence="3">Uncharacterized protein</fullName>
    </submittedName>
</protein>
<keyword evidence="1" id="KW-0853">WD repeat</keyword>
<dbReference type="InterPro" id="IPR015943">
    <property type="entry name" value="WD40/YVTN_repeat-like_dom_sf"/>
</dbReference>
<evidence type="ECO:0000313" key="4">
    <source>
        <dbReference type="Proteomes" id="UP000292447"/>
    </source>
</evidence>
<dbReference type="GO" id="GO:0005634">
    <property type="term" value="C:nucleus"/>
    <property type="evidence" value="ECO:0007669"/>
    <property type="project" value="TreeGrafter"/>
</dbReference>
<gene>
    <name evidence="3" type="ORF">METSCH_A14340</name>
</gene>
<dbReference type="GO" id="GO:0032153">
    <property type="term" value="C:cell division site"/>
    <property type="evidence" value="ECO:0007669"/>
    <property type="project" value="TreeGrafter"/>
</dbReference>
<keyword evidence="2" id="KW-0677">Repeat</keyword>
<dbReference type="InterPro" id="IPR036322">
    <property type="entry name" value="WD40_repeat_dom_sf"/>
</dbReference>
<accession>A0A4P6XHQ0</accession>
<evidence type="ECO:0000256" key="1">
    <source>
        <dbReference type="ARBA" id="ARBA00022574"/>
    </source>
</evidence>
<dbReference type="AlphaFoldDB" id="A0A4P6XHQ0"/>
<evidence type="ECO:0000256" key="2">
    <source>
        <dbReference type="ARBA" id="ARBA00022737"/>
    </source>
</evidence>
<dbReference type="PANTHER" id="PTHR14107">
    <property type="entry name" value="WD REPEAT PROTEIN"/>
    <property type="match status" value="1"/>
</dbReference>
<keyword evidence="4" id="KW-1185">Reference proteome</keyword>
<dbReference type="Gene3D" id="2.130.10.10">
    <property type="entry name" value="YVTN repeat-like/Quinoprotein amine dehydrogenase"/>
    <property type="match status" value="1"/>
</dbReference>
<organism evidence="3 4">
    <name type="scientific">Metschnikowia aff. pulcherrima</name>
    <dbReference type="NCBI Taxonomy" id="2163413"/>
    <lineage>
        <taxon>Eukaryota</taxon>
        <taxon>Fungi</taxon>
        <taxon>Dikarya</taxon>
        <taxon>Ascomycota</taxon>
        <taxon>Saccharomycotina</taxon>
        <taxon>Pichiomycetes</taxon>
        <taxon>Metschnikowiaceae</taxon>
        <taxon>Metschnikowia</taxon>
    </lineage>
</organism>
<dbReference type="EMBL" id="CP034456">
    <property type="protein sequence ID" value="QBM86787.1"/>
    <property type="molecule type" value="Genomic_DNA"/>
</dbReference>
<dbReference type="InterPro" id="IPR001680">
    <property type="entry name" value="WD40_rpt"/>
</dbReference>
<dbReference type="InterPro" id="IPR051362">
    <property type="entry name" value="WD_repeat_creC_regulators"/>
</dbReference>
<dbReference type="GO" id="GO:0051286">
    <property type="term" value="C:cell tip"/>
    <property type="evidence" value="ECO:0007669"/>
    <property type="project" value="TreeGrafter"/>
</dbReference>
<dbReference type="SMART" id="SM00320">
    <property type="entry name" value="WD40"/>
    <property type="match status" value="4"/>
</dbReference>
<reference evidence="4" key="1">
    <citation type="submission" date="2019-03" db="EMBL/GenBank/DDBJ databases">
        <title>Snf2 controls pulcherriminic acid biosynthesis and connects pigmentation and antifungal activity of the yeast Metschnikowia pulcherrima.</title>
        <authorList>
            <person name="Gore-Lloyd D."/>
            <person name="Sumann I."/>
            <person name="Brachmann A.O."/>
            <person name="Schneeberger K."/>
            <person name="Ortiz-Merino R.A."/>
            <person name="Moreno-Beltran M."/>
            <person name="Schlaefli M."/>
            <person name="Kirner P."/>
            <person name="Santos Kron A."/>
            <person name="Wolfe K.H."/>
            <person name="Piel J."/>
            <person name="Ahrens C.H."/>
            <person name="Henk D."/>
            <person name="Freimoser F.M."/>
        </authorList>
    </citation>
    <scope>NUCLEOTIDE SEQUENCE [LARGE SCALE GENOMIC DNA]</scope>
    <source>
        <strain evidence="4">APC 1.2</strain>
    </source>
</reference>
<proteinExistence type="predicted"/>
<name>A0A4P6XHQ0_9ASCO</name>
<dbReference type="Pfam" id="PF00400">
    <property type="entry name" value="WD40"/>
    <property type="match status" value="2"/>
</dbReference>
<dbReference type="Proteomes" id="UP000292447">
    <property type="component" value="Chromosome I"/>
</dbReference>
<sequence>MTEIPTAFSKSTPLAVFLSSVCPGLPFLDDNTHFRLVDSLSPSKLRLIENFNWPLTGLNGPTTVQAHLDPTYLNVSRPPFQDDVHKNIESTTYVPLPLHYTSLFAKLVSDGTDHKQDGAKHIGANVNPLLHDPFRLVHLNPGCLSSVITLDRLSGPHEHKPDFRNPFNKMTSSLNKLLRMGGSESSQNTWWQSILSETDTEAHFSHSKNIKLSGHEPLVISSILDFDKKYYLAHVSALRVTKLLVSANVNVLNVFALSDEKGYACTSTIQSSGQIYPQQTSAVPTSAHSSSGSSSLVQSISTPYTKVIERPILRIQLSAHIIVTSIVTISSDLLVVLGMSNGNIFMLNLKDLTYRHFDDFGNALQPTILSSANAVTSLCAVSHPTHGLLLVAGYATGEVTIIDPTKPPKSLDGHYVKTVRGSDRFVTYFKTFDLSGWSEKLTDDDTSAAYLVGHFKISHKPITSIASTIPNQGLVNNSHKPMILAFASEDGLIRFVDLIATFGKNYGTPGNSYSMPIVTDIVSNYFQDGVRDIDFSPDNKFFVSCGKGDLVEIFKMSYYNVNALLHKDSANLAHQGGRSRSGTIASSNSSNFQLLASFLAHGSTSTSFDLPRAATPENYFAPTIKDIAIVSRLKGHSNIVLKVSFVDDAQLFSPRNGSVSGTYNLITSGNDGKVNFWEFNNKSLPRLKKSHFTTNAKRPSLLAESSLTPQLQSLSSRGKSISGATKMHKASRSFNFSDDSPFQASFSKLGINNLLAPHSQTAAPRENTEEQLQIVFSLYRSLYEMRLKKHYAKQKKDLRTKYPCVIHGVVNDKDLPSMHVPIMTMELSGLVRNGQISGYHCDSHNFLVFGKSGDIFRYKISS</sequence>
<dbReference type="STRING" id="2163413.A0A4P6XHQ0"/>
<dbReference type="SUPFAM" id="SSF50978">
    <property type="entry name" value="WD40 repeat-like"/>
    <property type="match status" value="1"/>
</dbReference>
<dbReference type="PANTHER" id="PTHR14107:SF16">
    <property type="entry name" value="AT02583P"/>
    <property type="match status" value="1"/>
</dbReference>
<dbReference type="GO" id="GO:0045013">
    <property type="term" value="P:carbon catabolite repression of transcription"/>
    <property type="evidence" value="ECO:0007669"/>
    <property type="project" value="TreeGrafter"/>
</dbReference>